<comment type="caution">
    <text evidence="2">The sequence shown here is derived from an EMBL/GenBank/DDBJ whole genome shotgun (WGS) entry which is preliminary data.</text>
</comment>
<keyword evidence="2" id="KW-0489">Methyltransferase</keyword>
<protein>
    <submittedName>
        <fullName evidence="2">Histone-lysine N-methyltransferase setd3</fullName>
    </submittedName>
</protein>
<evidence type="ECO:0000256" key="1">
    <source>
        <dbReference type="SAM" id="MobiDB-lite"/>
    </source>
</evidence>
<dbReference type="GO" id="GO:0032259">
    <property type="term" value="P:methylation"/>
    <property type="evidence" value="ECO:0007669"/>
    <property type="project" value="UniProtKB-KW"/>
</dbReference>
<proteinExistence type="predicted"/>
<gene>
    <name evidence="2" type="ORF">FCC1311_096102</name>
</gene>
<dbReference type="Proteomes" id="UP000241890">
    <property type="component" value="Unassembled WGS sequence"/>
</dbReference>
<keyword evidence="2" id="KW-0808">Transferase</keyword>
<dbReference type="Gene3D" id="3.90.1410.10">
    <property type="entry name" value="set domain protein methyltransferase, domain 1"/>
    <property type="match status" value="1"/>
</dbReference>
<dbReference type="InterPro" id="IPR050600">
    <property type="entry name" value="SETD3_SETD6_MTase"/>
</dbReference>
<dbReference type="SUPFAM" id="SSF82199">
    <property type="entry name" value="SET domain"/>
    <property type="match status" value="1"/>
</dbReference>
<accession>A0A2R5GR72</accession>
<dbReference type="CDD" id="cd10527">
    <property type="entry name" value="SET_LSMT"/>
    <property type="match status" value="1"/>
</dbReference>
<organism evidence="2 3">
    <name type="scientific">Hondaea fermentalgiana</name>
    <dbReference type="NCBI Taxonomy" id="2315210"/>
    <lineage>
        <taxon>Eukaryota</taxon>
        <taxon>Sar</taxon>
        <taxon>Stramenopiles</taxon>
        <taxon>Bigyra</taxon>
        <taxon>Labyrinthulomycetes</taxon>
        <taxon>Thraustochytrida</taxon>
        <taxon>Thraustochytriidae</taxon>
        <taxon>Hondaea</taxon>
    </lineage>
</organism>
<feature type="region of interest" description="Disordered" evidence="1">
    <location>
        <begin position="304"/>
        <end position="323"/>
    </location>
</feature>
<dbReference type="InParanoid" id="A0A2R5GR72"/>
<dbReference type="OrthoDB" id="42889at2759"/>
<feature type="compositionally biased region" description="Polar residues" evidence="1">
    <location>
        <begin position="304"/>
        <end position="321"/>
    </location>
</feature>
<evidence type="ECO:0000313" key="3">
    <source>
        <dbReference type="Proteomes" id="UP000241890"/>
    </source>
</evidence>
<dbReference type="InterPro" id="IPR046341">
    <property type="entry name" value="SET_dom_sf"/>
</dbReference>
<dbReference type="AlphaFoldDB" id="A0A2R5GR72"/>
<reference evidence="2 3" key="1">
    <citation type="submission" date="2017-12" db="EMBL/GenBank/DDBJ databases">
        <title>Sequencing, de novo assembly and annotation of complete genome of a new Thraustochytrid species, strain FCC1311.</title>
        <authorList>
            <person name="Sedici K."/>
            <person name="Godart F."/>
            <person name="Aiese Cigliano R."/>
            <person name="Sanseverino W."/>
            <person name="Barakat M."/>
            <person name="Ortet P."/>
            <person name="Marechal E."/>
            <person name="Cagnac O."/>
            <person name="Amato A."/>
        </authorList>
    </citation>
    <scope>NUCLEOTIDE SEQUENCE [LARGE SCALE GENOMIC DNA]</scope>
</reference>
<dbReference type="PANTHER" id="PTHR13271">
    <property type="entry name" value="UNCHARACTERIZED PUTATIVE METHYLTRANSFERASE"/>
    <property type="match status" value="1"/>
</dbReference>
<keyword evidence="3" id="KW-1185">Reference proteome</keyword>
<dbReference type="GO" id="GO:0016279">
    <property type="term" value="F:protein-lysine N-methyltransferase activity"/>
    <property type="evidence" value="ECO:0007669"/>
    <property type="project" value="TreeGrafter"/>
</dbReference>
<evidence type="ECO:0000313" key="2">
    <source>
        <dbReference type="EMBL" id="GBG33387.1"/>
    </source>
</evidence>
<dbReference type="EMBL" id="BEYU01000154">
    <property type="protein sequence ID" value="GBG33387.1"/>
    <property type="molecule type" value="Genomic_DNA"/>
</dbReference>
<name>A0A2R5GR72_9STRA</name>
<sequence>MAGLIATETTKALQTWACDQHGALGGDRVALGVTRDANEGVGAIATRDIAVGEHVLSVPAALLLDAYAAQEDPKLGPFLKRHKLCRPGGFYASADEEAWPVILLLALRAHNGPSSPYVNALPGENDLDAASCWTRGELDALLPEYHPVRERALAAQSERETWAERAHAELGLPQTLVRWAASMFWSRALQVPVNSRGQRAQTSAMTPFLDSLNHRAGQLHTLQVSDQGHVLLVAGHAIASGDAVYINYGAKSNFDLLLHYGFVGPSCPEDMSHFEMDGLVFKVRRGTPDLFVFPSGLLDAARQTSRPSLDTAPASNVSSKAPYQDLEPDDEDWVLYFCNLGNPNPTAAAEAAALQYLVQTVRQQLDASSKTVSTAAETGVGSVQSSRRKLATMLYASEMRCLEAMLTASLRLARLIGV</sequence>